<feature type="non-terminal residue" evidence="1">
    <location>
        <position position="1"/>
    </location>
</feature>
<reference evidence="1" key="1">
    <citation type="journal article" date="2015" name="Nature">
        <title>Complex archaea that bridge the gap between prokaryotes and eukaryotes.</title>
        <authorList>
            <person name="Spang A."/>
            <person name="Saw J.H."/>
            <person name="Jorgensen S.L."/>
            <person name="Zaremba-Niedzwiedzka K."/>
            <person name="Martijn J."/>
            <person name="Lind A.E."/>
            <person name="van Eijk R."/>
            <person name="Schleper C."/>
            <person name="Guy L."/>
            <person name="Ettema T.J."/>
        </authorList>
    </citation>
    <scope>NUCLEOTIDE SEQUENCE</scope>
</reference>
<proteinExistence type="predicted"/>
<name>A0A0F9EF63_9ZZZZ</name>
<sequence length="27" mass="3127">ILEIVIPSRHHKMSVFSFNHLVLAIKP</sequence>
<organism evidence="1">
    <name type="scientific">marine sediment metagenome</name>
    <dbReference type="NCBI Taxonomy" id="412755"/>
    <lineage>
        <taxon>unclassified sequences</taxon>
        <taxon>metagenomes</taxon>
        <taxon>ecological metagenomes</taxon>
    </lineage>
</organism>
<accession>A0A0F9EF63</accession>
<dbReference type="AlphaFoldDB" id="A0A0F9EF63"/>
<gene>
    <name evidence="1" type="ORF">LCGC14_2081980</name>
</gene>
<protein>
    <submittedName>
        <fullName evidence="1">Uncharacterized protein</fullName>
    </submittedName>
</protein>
<comment type="caution">
    <text evidence="1">The sequence shown here is derived from an EMBL/GenBank/DDBJ whole genome shotgun (WGS) entry which is preliminary data.</text>
</comment>
<dbReference type="EMBL" id="LAZR01025182">
    <property type="protein sequence ID" value="KKL72728.1"/>
    <property type="molecule type" value="Genomic_DNA"/>
</dbReference>
<evidence type="ECO:0000313" key="1">
    <source>
        <dbReference type="EMBL" id="KKL72728.1"/>
    </source>
</evidence>